<dbReference type="EMBL" id="CP015588">
    <property type="protein sequence ID" value="APY86202.1"/>
    <property type="molecule type" value="Genomic_DNA"/>
</dbReference>
<evidence type="ECO:0000313" key="1">
    <source>
        <dbReference type="EMBL" id="APY86202.1"/>
    </source>
</evidence>
<name>A0ABM6GQR3_9ACTN</name>
<reference evidence="1 2" key="1">
    <citation type="submission" date="2016-05" db="EMBL/GenBank/DDBJ databases">
        <authorList>
            <person name="Gu J."/>
        </authorList>
    </citation>
    <scope>NUCLEOTIDE SEQUENCE [LARGE SCALE GENOMIC DNA]</scope>
    <source>
        <strain evidence="1 2">ACCC40021</strain>
    </source>
</reference>
<accession>A0ABM6GQR3</accession>
<sequence length="88" mass="9726">MRGAAPGTALRQPSVARTIIFPRFSPRSIPKERLHDPVEARDHNLVQGHPAAAQVRHHELVQLLLHVAVVADEEALRLTAVSDSRKSE</sequence>
<dbReference type="Proteomes" id="UP000187191">
    <property type="component" value="Chromosome"/>
</dbReference>
<keyword evidence="2" id="KW-1185">Reference proteome</keyword>
<organism evidence="1 2">
    <name type="scientific">Streptomyces alfalfae</name>
    <dbReference type="NCBI Taxonomy" id="1642299"/>
    <lineage>
        <taxon>Bacteria</taxon>
        <taxon>Bacillati</taxon>
        <taxon>Actinomycetota</taxon>
        <taxon>Actinomycetes</taxon>
        <taxon>Kitasatosporales</taxon>
        <taxon>Streptomycetaceae</taxon>
        <taxon>Streptomyces</taxon>
    </lineage>
</organism>
<proteinExistence type="predicted"/>
<gene>
    <name evidence="1" type="ORF">A7J05_11220</name>
</gene>
<protein>
    <submittedName>
        <fullName evidence="1">Uncharacterized protein</fullName>
    </submittedName>
</protein>
<evidence type="ECO:0000313" key="2">
    <source>
        <dbReference type="Proteomes" id="UP000187191"/>
    </source>
</evidence>